<keyword evidence="4 7" id="KW-1133">Transmembrane helix</keyword>
<dbReference type="InterPro" id="IPR003838">
    <property type="entry name" value="ABC3_permease_C"/>
</dbReference>
<evidence type="ECO:0000256" key="2">
    <source>
        <dbReference type="ARBA" id="ARBA00022475"/>
    </source>
</evidence>
<dbReference type="PANTHER" id="PTHR30572:SF4">
    <property type="entry name" value="ABC TRANSPORTER PERMEASE YTRF"/>
    <property type="match status" value="1"/>
</dbReference>
<gene>
    <name evidence="10" type="ORF">SAMN05421637_0958</name>
</gene>
<feature type="transmembrane region" description="Helical" evidence="7">
    <location>
        <begin position="498"/>
        <end position="517"/>
    </location>
</feature>
<feature type="transmembrane region" description="Helical" evidence="7">
    <location>
        <begin position="770"/>
        <end position="795"/>
    </location>
</feature>
<evidence type="ECO:0000256" key="4">
    <source>
        <dbReference type="ARBA" id="ARBA00022989"/>
    </source>
</evidence>
<feature type="domain" description="ABC3 transporter permease C-terminal" evidence="8">
    <location>
        <begin position="726"/>
        <end position="839"/>
    </location>
</feature>
<feature type="transmembrane region" description="Helical" evidence="7">
    <location>
        <begin position="325"/>
        <end position="350"/>
    </location>
</feature>
<sequence length="848" mass="88302">MFRLAAKSVRHNPKRLILTAFAVALGVGLIAATHIFTDSLDRGFTRLFGEIYDGVDVIVEPITDGGEVGDPTSGDSVAKNLDDDAVRIAQDAAGVDLAMGATEALGALIGTDGETLSGGSGFGPPTLFFNWTGVEDFDSATLLDGRAPEADDELVVDVDTAEQHGLAVGDQVVVGGAEGTYPSTVVGIATWGDSNNTQGATLVWTSLDRVRELGGGDGWTVIHVRVDDGADAEAVAAAIDTALPEGARALTGAAKAEEQAESLGEALKAVDIFTLAFAFVALFVGAYIIANTFRIIVTQRTREFGLMRAVGVKGQQVRTMVLGEALLIGIVASVTGILMGYALAGGIIWLLKALGPGESFAAPIIPLDAIIWGFAVGILVTLASALLPAIHASRISPMEAMREAAVQNRRGLTMRNIVGGALALTGAGLTTVGLYAGLDRPYVYVGAGAVLLVLGVTLLAAQLLVPLAFGMRDLLTRIWRVDGKLAANNIHREPRRSANTAAALMIGVMLLALTATVTQTVKAVANDAIGGQFTADLMVVSTTVPGSPDQSVVDELASVAGVETVTRSASLDARVDGVKIPVTVLDTATAEEAIAYETEPSFSEIDGGVFVSPSAIEAGAEVGDTVTLVGEEGEISLEVTGTYPNSGDGDYFVDFAQAEQLGSPIDVWQYSIVAESGADLDQVRADLEDLVATEYPLLTVQSPDDMLELANQLIDLMLAVITALLSGALVIAVLGVANTLLLSVTERTREIGLLRAVGSRRRSVRRMIRIESVVMSLFGAILGIVLGVALGVALIRALEEFGFDTVAIPWGMLAIYTVLAIVAGIVAAWWPARRAAKMDVLEAIAFDG</sequence>
<evidence type="ECO:0000256" key="5">
    <source>
        <dbReference type="ARBA" id="ARBA00023136"/>
    </source>
</evidence>
<dbReference type="Pfam" id="PF02687">
    <property type="entry name" value="FtsX"/>
    <property type="match status" value="2"/>
</dbReference>
<keyword evidence="11" id="KW-1185">Reference proteome</keyword>
<comment type="similarity">
    <text evidence="6">Belongs to the ABC-4 integral membrane protein family.</text>
</comment>
<feature type="transmembrane region" description="Helical" evidence="7">
    <location>
        <begin position="272"/>
        <end position="297"/>
    </location>
</feature>
<comment type="subcellular location">
    <subcellularLocation>
        <location evidence="1">Cell membrane</location>
        <topology evidence="1">Multi-pass membrane protein</topology>
    </subcellularLocation>
</comment>
<dbReference type="Pfam" id="PF12704">
    <property type="entry name" value="MacB_PCD"/>
    <property type="match status" value="2"/>
</dbReference>
<feature type="transmembrane region" description="Helical" evidence="7">
    <location>
        <begin position="442"/>
        <end position="469"/>
    </location>
</feature>
<evidence type="ECO:0000256" key="3">
    <source>
        <dbReference type="ARBA" id="ARBA00022692"/>
    </source>
</evidence>
<keyword evidence="2" id="KW-1003">Cell membrane</keyword>
<dbReference type="eggNOG" id="COG3127">
    <property type="taxonomic scope" value="Bacteria"/>
</dbReference>
<dbReference type="InterPro" id="IPR050250">
    <property type="entry name" value="Macrolide_Exporter_MacB"/>
</dbReference>
<dbReference type="STRING" id="1043493.SAMN05421637_0958"/>
<keyword evidence="3 7" id="KW-0812">Transmembrane</keyword>
<feature type="domain" description="ABC3 transporter permease C-terminal" evidence="8">
    <location>
        <begin position="276"/>
        <end position="397"/>
    </location>
</feature>
<accession>A0A1H6WRC8</accession>
<dbReference type="InterPro" id="IPR025857">
    <property type="entry name" value="MacB_PCD"/>
</dbReference>
<dbReference type="PANTHER" id="PTHR30572">
    <property type="entry name" value="MEMBRANE COMPONENT OF TRANSPORTER-RELATED"/>
    <property type="match status" value="1"/>
</dbReference>
<feature type="domain" description="MacB-like periplasmic core" evidence="9">
    <location>
        <begin position="498"/>
        <end position="689"/>
    </location>
</feature>
<dbReference type="GO" id="GO:0022857">
    <property type="term" value="F:transmembrane transporter activity"/>
    <property type="evidence" value="ECO:0007669"/>
    <property type="project" value="TreeGrafter"/>
</dbReference>
<dbReference type="EMBL" id="FNZI01000002">
    <property type="protein sequence ID" value="SEJ15032.1"/>
    <property type="molecule type" value="Genomic_DNA"/>
</dbReference>
<dbReference type="Proteomes" id="UP000183315">
    <property type="component" value="Unassembled WGS sequence"/>
</dbReference>
<evidence type="ECO:0000259" key="8">
    <source>
        <dbReference type="Pfam" id="PF02687"/>
    </source>
</evidence>
<evidence type="ECO:0000256" key="7">
    <source>
        <dbReference type="SAM" id="Phobius"/>
    </source>
</evidence>
<evidence type="ECO:0000256" key="6">
    <source>
        <dbReference type="ARBA" id="ARBA00038076"/>
    </source>
</evidence>
<feature type="transmembrane region" description="Helical" evidence="7">
    <location>
        <begin position="716"/>
        <end position="741"/>
    </location>
</feature>
<feature type="transmembrane region" description="Helical" evidence="7">
    <location>
        <begin position="417"/>
        <end position="436"/>
    </location>
</feature>
<name>A0A1H6WRC8_9MICO</name>
<evidence type="ECO:0000313" key="11">
    <source>
        <dbReference type="Proteomes" id="UP000183315"/>
    </source>
</evidence>
<dbReference type="OrthoDB" id="9780560at2"/>
<evidence type="ECO:0000256" key="1">
    <source>
        <dbReference type="ARBA" id="ARBA00004651"/>
    </source>
</evidence>
<organism evidence="10 11">
    <name type="scientific">Demequina mangrovi</name>
    <dbReference type="NCBI Taxonomy" id="1043493"/>
    <lineage>
        <taxon>Bacteria</taxon>
        <taxon>Bacillati</taxon>
        <taxon>Actinomycetota</taxon>
        <taxon>Actinomycetes</taxon>
        <taxon>Micrococcales</taxon>
        <taxon>Demequinaceae</taxon>
        <taxon>Demequina</taxon>
    </lineage>
</organism>
<feature type="transmembrane region" description="Helical" evidence="7">
    <location>
        <begin position="370"/>
        <end position="392"/>
    </location>
</feature>
<feature type="domain" description="MacB-like periplasmic core" evidence="9">
    <location>
        <begin position="17"/>
        <end position="241"/>
    </location>
</feature>
<proteinExistence type="inferred from homology"/>
<evidence type="ECO:0000313" key="10">
    <source>
        <dbReference type="EMBL" id="SEJ15032.1"/>
    </source>
</evidence>
<dbReference type="RefSeq" id="WP_042213221.1">
    <property type="nucleotide sequence ID" value="NZ_BBLU01000003.1"/>
</dbReference>
<dbReference type="AlphaFoldDB" id="A0A1H6WRC8"/>
<feature type="transmembrane region" description="Helical" evidence="7">
    <location>
        <begin position="807"/>
        <end position="830"/>
    </location>
</feature>
<dbReference type="GO" id="GO:0005886">
    <property type="term" value="C:plasma membrane"/>
    <property type="evidence" value="ECO:0007669"/>
    <property type="project" value="UniProtKB-SubCell"/>
</dbReference>
<keyword evidence="5 7" id="KW-0472">Membrane</keyword>
<evidence type="ECO:0000259" key="9">
    <source>
        <dbReference type="Pfam" id="PF12704"/>
    </source>
</evidence>
<reference evidence="11" key="1">
    <citation type="submission" date="2016-10" db="EMBL/GenBank/DDBJ databases">
        <authorList>
            <person name="Varghese N."/>
        </authorList>
    </citation>
    <scope>NUCLEOTIDE SEQUENCE [LARGE SCALE GENOMIC DNA]</scope>
    <source>
        <strain evidence="11">DSM 24868</strain>
    </source>
</reference>
<protein>
    <submittedName>
        <fullName evidence="10">Putative ABC transport system permease protein</fullName>
    </submittedName>
</protein>